<evidence type="ECO:0000256" key="1">
    <source>
        <dbReference type="SAM" id="Phobius"/>
    </source>
</evidence>
<proteinExistence type="predicted"/>
<dbReference type="AlphaFoldDB" id="A0A2B7Y3B4"/>
<dbReference type="Proteomes" id="UP000224634">
    <property type="component" value="Unassembled WGS sequence"/>
</dbReference>
<dbReference type="Pfam" id="PF06966">
    <property type="entry name" value="DUF1295"/>
    <property type="match status" value="1"/>
</dbReference>
<evidence type="ECO:0000313" key="3">
    <source>
        <dbReference type="Proteomes" id="UP000224634"/>
    </source>
</evidence>
<accession>A0A2B7Y3B4</accession>
<feature type="transmembrane region" description="Helical" evidence="1">
    <location>
        <begin position="53"/>
        <end position="71"/>
    </location>
</feature>
<dbReference type="EMBL" id="PDNA01000078">
    <property type="protein sequence ID" value="PGH15986.1"/>
    <property type="molecule type" value="Genomic_DNA"/>
</dbReference>
<feature type="transmembrane region" description="Helical" evidence="1">
    <location>
        <begin position="108"/>
        <end position="125"/>
    </location>
</feature>
<dbReference type="OrthoDB" id="201504at2759"/>
<dbReference type="InterPro" id="IPR010721">
    <property type="entry name" value="UstE-like"/>
</dbReference>
<name>A0A2B7Y3B4_POLH7</name>
<evidence type="ECO:0000313" key="2">
    <source>
        <dbReference type="EMBL" id="PGH15986.1"/>
    </source>
</evidence>
<dbReference type="Gene3D" id="1.20.120.1630">
    <property type="match status" value="1"/>
</dbReference>
<keyword evidence="1" id="KW-1133">Transmembrane helix</keyword>
<dbReference type="PANTHER" id="PTHR32251:SF23">
    <property type="entry name" value="3-OXO-5-ALPHA-STEROID 4-DEHYDROGENASE (DUF1295)"/>
    <property type="match status" value="1"/>
</dbReference>
<sequence length="344" mass="39485">MSLPVLETITDGADFALTVRPFLSQLIFLPSTLAEAGANLQNLKDVYLNTNPLVTAFAFALFLVPIFVIASEVNKNYSQVDRAWSILPVAYNAHYTAWAYLNNLPVETLLNILVLTVIWGARLTFNYWRKGGYKIGSEDYRWAIVREKVKNPALFFILNVSFISFFQSMLLALITTPTYVFLVTATVDGGDTFAPHDYIFSRVMAFVIIIETFADHQQWTFQKVKKQYQANARIPDKYKNTYTTDDLNRGFVVSGLWSWCRHPNFAAEQAFWIALYQWACLKTDTLYSWSGVGVTLYILLFQASTIFTERISARKYPEYKEYQKRVGKFIPRWSIEPMDGSKTG</sequence>
<organism evidence="2 3">
    <name type="scientific">Polytolypa hystricis (strain UAMH7299)</name>
    <dbReference type="NCBI Taxonomy" id="1447883"/>
    <lineage>
        <taxon>Eukaryota</taxon>
        <taxon>Fungi</taxon>
        <taxon>Dikarya</taxon>
        <taxon>Ascomycota</taxon>
        <taxon>Pezizomycotina</taxon>
        <taxon>Eurotiomycetes</taxon>
        <taxon>Eurotiomycetidae</taxon>
        <taxon>Onygenales</taxon>
        <taxon>Onygenales incertae sedis</taxon>
        <taxon>Polytolypa</taxon>
    </lineage>
</organism>
<evidence type="ECO:0008006" key="4">
    <source>
        <dbReference type="Google" id="ProtNLM"/>
    </source>
</evidence>
<feature type="transmembrane region" description="Helical" evidence="1">
    <location>
        <begin position="286"/>
        <end position="307"/>
    </location>
</feature>
<gene>
    <name evidence="2" type="ORF">AJ80_05362</name>
</gene>
<keyword evidence="1" id="KW-0472">Membrane</keyword>
<feature type="transmembrane region" description="Helical" evidence="1">
    <location>
        <begin position="153"/>
        <end position="174"/>
    </location>
</feature>
<keyword evidence="3" id="KW-1185">Reference proteome</keyword>
<keyword evidence="1" id="KW-0812">Transmembrane</keyword>
<dbReference type="GO" id="GO:0016020">
    <property type="term" value="C:membrane"/>
    <property type="evidence" value="ECO:0007669"/>
    <property type="project" value="TreeGrafter"/>
</dbReference>
<protein>
    <recommendedName>
        <fullName evidence="4">Steroid 5-alpha reductase C-terminal domain-containing protein</fullName>
    </recommendedName>
</protein>
<dbReference type="PANTHER" id="PTHR32251">
    <property type="entry name" value="3-OXO-5-ALPHA-STEROID 4-DEHYDROGENASE"/>
    <property type="match status" value="1"/>
</dbReference>
<comment type="caution">
    <text evidence="2">The sequence shown here is derived from an EMBL/GenBank/DDBJ whole genome shotgun (WGS) entry which is preliminary data.</text>
</comment>
<reference evidence="2 3" key="1">
    <citation type="submission" date="2017-10" db="EMBL/GenBank/DDBJ databases">
        <title>Comparative genomics in systemic dimorphic fungi from Ajellomycetaceae.</title>
        <authorList>
            <person name="Munoz J.F."/>
            <person name="Mcewen J.G."/>
            <person name="Clay O.K."/>
            <person name="Cuomo C.A."/>
        </authorList>
    </citation>
    <scope>NUCLEOTIDE SEQUENCE [LARGE SCALE GENOMIC DNA]</scope>
    <source>
        <strain evidence="2 3">UAMH7299</strain>
    </source>
</reference>